<organism evidence="1 2">
    <name type="scientific">Terasakiella brassicae</name>
    <dbReference type="NCBI Taxonomy" id="1634917"/>
    <lineage>
        <taxon>Bacteria</taxon>
        <taxon>Pseudomonadati</taxon>
        <taxon>Pseudomonadota</taxon>
        <taxon>Alphaproteobacteria</taxon>
        <taxon>Rhodospirillales</taxon>
        <taxon>Terasakiellaceae</taxon>
        <taxon>Terasakiella</taxon>
    </lineage>
</organism>
<evidence type="ECO:0000313" key="2">
    <source>
        <dbReference type="Proteomes" id="UP000632498"/>
    </source>
</evidence>
<reference evidence="1" key="2">
    <citation type="submission" date="2020-09" db="EMBL/GenBank/DDBJ databases">
        <authorList>
            <person name="Sun Q."/>
            <person name="Zhou Y."/>
        </authorList>
    </citation>
    <scope>NUCLEOTIDE SEQUENCE</scope>
    <source>
        <strain evidence="1">CGMCC 1.15254</strain>
    </source>
</reference>
<dbReference type="AlphaFoldDB" id="A0A917BUD8"/>
<proteinExistence type="predicted"/>
<keyword evidence="2" id="KW-1185">Reference proteome</keyword>
<protein>
    <submittedName>
        <fullName evidence="1">Uncharacterized protein</fullName>
    </submittedName>
</protein>
<dbReference type="EMBL" id="BMHV01000004">
    <property type="protein sequence ID" value="GGF57157.1"/>
    <property type="molecule type" value="Genomic_DNA"/>
</dbReference>
<accession>A0A917BUD8</accession>
<dbReference type="Proteomes" id="UP000632498">
    <property type="component" value="Unassembled WGS sequence"/>
</dbReference>
<name>A0A917BUD8_9PROT</name>
<evidence type="ECO:0000313" key="1">
    <source>
        <dbReference type="EMBL" id="GGF57157.1"/>
    </source>
</evidence>
<comment type="caution">
    <text evidence="1">The sequence shown here is derived from an EMBL/GenBank/DDBJ whole genome shotgun (WGS) entry which is preliminary data.</text>
</comment>
<dbReference type="RefSeq" id="WP_188661923.1">
    <property type="nucleotide sequence ID" value="NZ_BMHV01000004.1"/>
</dbReference>
<reference evidence="1" key="1">
    <citation type="journal article" date="2014" name="Int. J. Syst. Evol. Microbiol.">
        <title>Complete genome sequence of Corynebacterium casei LMG S-19264T (=DSM 44701T), isolated from a smear-ripened cheese.</title>
        <authorList>
            <consortium name="US DOE Joint Genome Institute (JGI-PGF)"/>
            <person name="Walter F."/>
            <person name="Albersmeier A."/>
            <person name="Kalinowski J."/>
            <person name="Ruckert C."/>
        </authorList>
    </citation>
    <scope>NUCLEOTIDE SEQUENCE</scope>
    <source>
        <strain evidence="1">CGMCC 1.15254</strain>
    </source>
</reference>
<gene>
    <name evidence="1" type="ORF">GCM10011332_08260</name>
</gene>
<sequence>MISIDDYVSLEKPTHADYEHCLGIDLTGEQLDRLVELLPRMHPVSISTLLHTKDLDRFCRDMLAIWQDYVNIEIWSNSSDDLLYLVYDLDVKIDFLKSE</sequence>